<dbReference type="Proteomes" id="UP000887565">
    <property type="component" value="Unplaced"/>
</dbReference>
<accession>A0A915HW12</accession>
<evidence type="ECO:0000313" key="2">
    <source>
        <dbReference type="WBParaSite" id="nRc.2.0.1.t06089-RA"/>
    </source>
</evidence>
<proteinExistence type="predicted"/>
<name>A0A915HW12_ROMCU</name>
<evidence type="ECO:0000313" key="1">
    <source>
        <dbReference type="Proteomes" id="UP000887565"/>
    </source>
</evidence>
<sequence>MSDKAIVAKNHKCSETQMRLTTRIADIQSKVAQLEEHIGGLSSVFKSETTQCALDKTKKEDSL</sequence>
<keyword evidence="1" id="KW-1185">Reference proteome</keyword>
<dbReference type="AlphaFoldDB" id="A0A915HW12"/>
<organism evidence="1 2">
    <name type="scientific">Romanomermis culicivorax</name>
    <name type="common">Nematode worm</name>
    <dbReference type="NCBI Taxonomy" id="13658"/>
    <lineage>
        <taxon>Eukaryota</taxon>
        <taxon>Metazoa</taxon>
        <taxon>Ecdysozoa</taxon>
        <taxon>Nematoda</taxon>
        <taxon>Enoplea</taxon>
        <taxon>Dorylaimia</taxon>
        <taxon>Mermithida</taxon>
        <taxon>Mermithoidea</taxon>
        <taxon>Mermithidae</taxon>
        <taxon>Romanomermis</taxon>
    </lineage>
</organism>
<dbReference type="WBParaSite" id="nRc.2.0.1.t06089-RA">
    <property type="protein sequence ID" value="nRc.2.0.1.t06089-RA"/>
    <property type="gene ID" value="nRc.2.0.1.g06089"/>
</dbReference>
<reference evidence="2" key="1">
    <citation type="submission" date="2022-11" db="UniProtKB">
        <authorList>
            <consortium name="WormBaseParasite"/>
        </authorList>
    </citation>
    <scope>IDENTIFICATION</scope>
</reference>
<protein>
    <submittedName>
        <fullName evidence="2">Uncharacterized protein</fullName>
    </submittedName>
</protein>